<protein>
    <submittedName>
        <fullName evidence="1">RCG52689</fullName>
    </submittedName>
</protein>
<reference evidence="2" key="1">
    <citation type="submission" date="2005-09" db="EMBL/GenBank/DDBJ databases">
        <authorList>
            <person name="Mural R.J."/>
            <person name="Li P.W."/>
            <person name="Adams M.D."/>
            <person name="Amanatides P.G."/>
            <person name="Baden-Tillson H."/>
            <person name="Barnstead M."/>
            <person name="Chin S.H."/>
            <person name="Dew I."/>
            <person name="Evans C.A."/>
            <person name="Ferriera S."/>
            <person name="Flanigan M."/>
            <person name="Fosler C."/>
            <person name="Glodek A."/>
            <person name="Gu Z."/>
            <person name="Holt R.A."/>
            <person name="Jennings D."/>
            <person name="Kraft C.L."/>
            <person name="Lu F."/>
            <person name="Nguyen T."/>
            <person name="Nusskern D.R."/>
            <person name="Pfannkoch C.M."/>
            <person name="Sitter C."/>
            <person name="Sutton G.G."/>
            <person name="Venter J.C."/>
            <person name="Wang Z."/>
            <person name="Woodage T."/>
            <person name="Zheng X.H."/>
            <person name="Zhong F."/>
        </authorList>
    </citation>
    <scope>NUCLEOTIDE SEQUENCE [LARGE SCALE GENOMIC DNA]</scope>
    <source>
        <strain>BN</strain>
        <strain evidence="2">Sprague-Dawley</strain>
    </source>
</reference>
<name>A6IRA4_RAT</name>
<organism evidence="1 2">
    <name type="scientific">Rattus norvegicus</name>
    <name type="common">Rat</name>
    <dbReference type="NCBI Taxonomy" id="10116"/>
    <lineage>
        <taxon>Eukaryota</taxon>
        <taxon>Metazoa</taxon>
        <taxon>Chordata</taxon>
        <taxon>Craniata</taxon>
        <taxon>Vertebrata</taxon>
        <taxon>Euteleostomi</taxon>
        <taxon>Mammalia</taxon>
        <taxon>Eutheria</taxon>
        <taxon>Euarchontoglires</taxon>
        <taxon>Glires</taxon>
        <taxon>Rodentia</taxon>
        <taxon>Myomorpha</taxon>
        <taxon>Muroidea</taxon>
        <taxon>Muridae</taxon>
        <taxon>Murinae</taxon>
        <taxon>Rattus</taxon>
    </lineage>
</organism>
<dbReference type="AlphaFoldDB" id="A6IRA4"/>
<evidence type="ECO:0000313" key="1">
    <source>
        <dbReference type="EMBL" id="EDM11257.1"/>
    </source>
</evidence>
<accession>A6IRA4</accession>
<evidence type="ECO:0000313" key="2">
    <source>
        <dbReference type="Proteomes" id="UP000234681"/>
    </source>
</evidence>
<gene>
    <name evidence="1" type="ORF">rCG_52689</name>
</gene>
<dbReference type="Proteomes" id="UP000234681">
    <property type="component" value="Chromosome 11"/>
</dbReference>
<sequence length="65" mass="7419">MSKIQCPLRQGSKMITKLICNNTWARKAPGLKYAKNDEPKISFPAKINATYKKHGRDATQRQETL</sequence>
<proteinExistence type="predicted"/>
<dbReference type="EMBL" id="CH473967">
    <property type="protein sequence ID" value="EDM11257.1"/>
    <property type="molecule type" value="Genomic_DNA"/>
</dbReference>